<accession>A0A382XKR8</accession>
<reference evidence="1" key="1">
    <citation type="submission" date="2018-05" db="EMBL/GenBank/DDBJ databases">
        <authorList>
            <person name="Lanie J.A."/>
            <person name="Ng W.-L."/>
            <person name="Kazmierczak K.M."/>
            <person name="Andrzejewski T.M."/>
            <person name="Davidsen T.M."/>
            <person name="Wayne K.J."/>
            <person name="Tettelin H."/>
            <person name="Glass J.I."/>
            <person name="Rusch D."/>
            <person name="Podicherti R."/>
            <person name="Tsui H.-C.T."/>
            <person name="Winkler M.E."/>
        </authorList>
    </citation>
    <scope>NUCLEOTIDE SEQUENCE</scope>
</reference>
<sequence>MTVNFVIPAQAGIQEAGEQAARVGSRVSGPNPKLT</sequence>
<dbReference type="EMBL" id="UINC01168161">
    <property type="protein sequence ID" value="SVD71051.1"/>
    <property type="molecule type" value="Genomic_DNA"/>
</dbReference>
<protein>
    <submittedName>
        <fullName evidence="1">Uncharacterized protein</fullName>
    </submittedName>
</protein>
<proteinExistence type="predicted"/>
<feature type="non-terminal residue" evidence="1">
    <location>
        <position position="35"/>
    </location>
</feature>
<name>A0A382XKR8_9ZZZZ</name>
<dbReference type="AlphaFoldDB" id="A0A382XKR8"/>
<gene>
    <name evidence="1" type="ORF">METZ01_LOCUS423905</name>
</gene>
<organism evidence="1">
    <name type="scientific">marine metagenome</name>
    <dbReference type="NCBI Taxonomy" id="408172"/>
    <lineage>
        <taxon>unclassified sequences</taxon>
        <taxon>metagenomes</taxon>
        <taxon>ecological metagenomes</taxon>
    </lineage>
</organism>
<evidence type="ECO:0000313" key="1">
    <source>
        <dbReference type="EMBL" id="SVD71051.1"/>
    </source>
</evidence>